<sequence length="80" mass="8875">MKLLTILSLIILSGKLYAQKINGQLLDSSSKLPVETAIVTYGSQTIITTINGKFSFQKNPLLEIVKVKKLGYPDFITVFE</sequence>
<keyword evidence="2" id="KW-1185">Reference proteome</keyword>
<dbReference type="SUPFAM" id="SSF49464">
    <property type="entry name" value="Carboxypeptidase regulatory domain-like"/>
    <property type="match status" value="1"/>
</dbReference>
<reference evidence="2" key="1">
    <citation type="journal article" date="2019" name="Int. J. Syst. Evol. Microbiol.">
        <title>The Global Catalogue of Microorganisms (GCM) 10K type strain sequencing project: providing services to taxonomists for standard genome sequencing and annotation.</title>
        <authorList>
            <consortium name="The Broad Institute Genomics Platform"/>
            <consortium name="The Broad Institute Genome Sequencing Center for Infectious Disease"/>
            <person name="Wu L."/>
            <person name="Ma J."/>
        </authorList>
    </citation>
    <scope>NUCLEOTIDE SEQUENCE [LARGE SCALE GENOMIC DNA]</scope>
    <source>
        <strain evidence="2">CCM 8689</strain>
    </source>
</reference>
<organism evidence="1 2">
    <name type="scientific">Pedobacter jamesrossensis</name>
    <dbReference type="NCBI Taxonomy" id="1908238"/>
    <lineage>
        <taxon>Bacteria</taxon>
        <taxon>Pseudomonadati</taxon>
        <taxon>Bacteroidota</taxon>
        <taxon>Sphingobacteriia</taxon>
        <taxon>Sphingobacteriales</taxon>
        <taxon>Sphingobacteriaceae</taxon>
        <taxon>Pedobacter</taxon>
    </lineage>
</organism>
<evidence type="ECO:0008006" key="3">
    <source>
        <dbReference type="Google" id="ProtNLM"/>
    </source>
</evidence>
<comment type="caution">
    <text evidence="1">The sequence shown here is derived from an EMBL/GenBank/DDBJ whole genome shotgun (WGS) entry which is preliminary data.</text>
</comment>
<accession>A0ABV8NHP2</accession>
<evidence type="ECO:0000313" key="1">
    <source>
        <dbReference type="EMBL" id="MFC4195283.1"/>
    </source>
</evidence>
<gene>
    <name evidence="1" type="ORF">ACFOUY_01070</name>
</gene>
<protein>
    <recommendedName>
        <fullName evidence="3">CarboxypepD_reg-like domain-containing protein</fullName>
    </recommendedName>
</protein>
<name>A0ABV8NHP2_9SPHI</name>
<dbReference type="Proteomes" id="UP001595792">
    <property type="component" value="Unassembled WGS sequence"/>
</dbReference>
<dbReference type="RefSeq" id="WP_378958588.1">
    <property type="nucleotide sequence ID" value="NZ_JBHRXC010000016.1"/>
</dbReference>
<evidence type="ECO:0000313" key="2">
    <source>
        <dbReference type="Proteomes" id="UP001595792"/>
    </source>
</evidence>
<proteinExistence type="predicted"/>
<dbReference type="InterPro" id="IPR008969">
    <property type="entry name" value="CarboxyPept-like_regulatory"/>
</dbReference>
<dbReference type="EMBL" id="JBHSBY010000008">
    <property type="protein sequence ID" value="MFC4195283.1"/>
    <property type="molecule type" value="Genomic_DNA"/>
</dbReference>